<dbReference type="EMBL" id="OU893347">
    <property type="protein sequence ID" value="CAG9786591.1"/>
    <property type="molecule type" value="Genomic_DNA"/>
</dbReference>
<dbReference type="OrthoDB" id="407509at2759"/>
<evidence type="ECO:0000313" key="2">
    <source>
        <dbReference type="Proteomes" id="UP001153714"/>
    </source>
</evidence>
<accession>A0A9N9WCR6</accession>
<reference evidence="1" key="1">
    <citation type="submission" date="2021-12" db="EMBL/GenBank/DDBJ databases">
        <authorList>
            <person name="King R."/>
        </authorList>
    </citation>
    <scope>NUCLEOTIDE SEQUENCE</scope>
</reference>
<evidence type="ECO:0000313" key="1">
    <source>
        <dbReference type="EMBL" id="CAG9786591.1"/>
    </source>
</evidence>
<dbReference type="AlphaFoldDB" id="A0A9N9WCR6"/>
<keyword evidence="2" id="KW-1185">Reference proteome</keyword>
<organism evidence="1 2">
    <name type="scientific">Diatraea saccharalis</name>
    <name type="common">sugarcane borer</name>
    <dbReference type="NCBI Taxonomy" id="40085"/>
    <lineage>
        <taxon>Eukaryota</taxon>
        <taxon>Metazoa</taxon>
        <taxon>Ecdysozoa</taxon>
        <taxon>Arthropoda</taxon>
        <taxon>Hexapoda</taxon>
        <taxon>Insecta</taxon>
        <taxon>Pterygota</taxon>
        <taxon>Neoptera</taxon>
        <taxon>Endopterygota</taxon>
        <taxon>Lepidoptera</taxon>
        <taxon>Glossata</taxon>
        <taxon>Ditrysia</taxon>
        <taxon>Pyraloidea</taxon>
        <taxon>Crambidae</taxon>
        <taxon>Crambinae</taxon>
        <taxon>Diatraea</taxon>
    </lineage>
</organism>
<proteinExistence type="predicted"/>
<dbReference type="Proteomes" id="UP001153714">
    <property type="component" value="Chromosome 16"/>
</dbReference>
<sequence length="100" mass="11385">MHSFCGLQQNFRLHRDLGCSGIPAAMPSRLMSKIYVDILSKIYVELRLGRDDSEREISKKVQLGWAAFRKLPNIFSSTLPQCLKTQVFNQSVLPVRIYGA</sequence>
<protein>
    <submittedName>
        <fullName evidence="1">Uncharacterized protein</fullName>
    </submittedName>
</protein>
<gene>
    <name evidence="1" type="ORF">DIATSA_LOCUS4532</name>
</gene>
<name>A0A9N9WCR6_9NEOP</name>
<reference evidence="1" key="2">
    <citation type="submission" date="2022-10" db="EMBL/GenBank/DDBJ databases">
        <authorList>
            <consortium name="ENA_rothamsted_submissions"/>
            <consortium name="culmorum"/>
            <person name="King R."/>
        </authorList>
    </citation>
    <scope>NUCLEOTIDE SEQUENCE</scope>
</reference>